<evidence type="ECO:0000313" key="2">
    <source>
        <dbReference type="Proteomes" id="UP000006055"/>
    </source>
</evidence>
<evidence type="ECO:0000313" key="1">
    <source>
        <dbReference type="EMBL" id="AFM25453.1"/>
    </source>
</evidence>
<dbReference type="STRING" id="706587.Desti_2777"/>
<dbReference type="RefSeq" id="WP_014810592.1">
    <property type="nucleotide sequence ID" value="NC_018025.1"/>
</dbReference>
<proteinExistence type="predicted"/>
<sequence length="155" mass="17080">MGRGSIGPGDDVEAWCTRCRMNLNHRVIAVVGSNIQRVHCLTCGGDHKYYPPKGTKPEKTERGHVKIARSVDKAAASVRTSAARAAGEWQTIMREMSPDRAPRTYRVTESFAPGEFIEHPVFGIGRVVDIVGAERMQVIFKDGRKVLVCNKKSSA</sequence>
<dbReference type="HOGENOM" id="CLU_102153_1_0_7"/>
<dbReference type="AlphaFoldDB" id="I4C7B2"/>
<dbReference type="KEGG" id="dti:Desti_2777"/>
<gene>
    <name evidence="1" type="ordered locus">Desti_2777</name>
</gene>
<protein>
    <submittedName>
        <fullName evidence="1">Uncharacterized protein</fullName>
    </submittedName>
</protein>
<reference evidence="2" key="1">
    <citation type="submission" date="2012-06" db="EMBL/GenBank/DDBJ databases">
        <title>Complete sequence of chromosome of Desulfomonile tiedjei DSM 6799.</title>
        <authorList>
            <person name="Lucas S."/>
            <person name="Copeland A."/>
            <person name="Lapidus A."/>
            <person name="Glavina del Rio T."/>
            <person name="Dalin E."/>
            <person name="Tice H."/>
            <person name="Bruce D."/>
            <person name="Goodwin L."/>
            <person name="Pitluck S."/>
            <person name="Peters L."/>
            <person name="Ovchinnikova G."/>
            <person name="Zeytun A."/>
            <person name="Lu M."/>
            <person name="Kyrpides N."/>
            <person name="Mavromatis K."/>
            <person name="Ivanova N."/>
            <person name="Brettin T."/>
            <person name="Detter J.C."/>
            <person name="Han C."/>
            <person name="Larimer F."/>
            <person name="Land M."/>
            <person name="Hauser L."/>
            <person name="Markowitz V."/>
            <person name="Cheng J.-F."/>
            <person name="Hugenholtz P."/>
            <person name="Woyke T."/>
            <person name="Wu D."/>
            <person name="Spring S."/>
            <person name="Schroeder M."/>
            <person name="Brambilla E."/>
            <person name="Klenk H.-P."/>
            <person name="Eisen J.A."/>
        </authorList>
    </citation>
    <scope>NUCLEOTIDE SEQUENCE [LARGE SCALE GENOMIC DNA]</scope>
    <source>
        <strain evidence="2">ATCC 49306 / DSM 6799 / DCB-1</strain>
    </source>
</reference>
<dbReference type="Proteomes" id="UP000006055">
    <property type="component" value="Chromosome"/>
</dbReference>
<dbReference type="OrthoDB" id="129834at2"/>
<dbReference type="EMBL" id="CP003360">
    <property type="protein sequence ID" value="AFM25453.1"/>
    <property type="molecule type" value="Genomic_DNA"/>
</dbReference>
<organism evidence="1 2">
    <name type="scientific">Desulfomonile tiedjei (strain ATCC 49306 / DSM 6799 / DCB-1)</name>
    <dbReference type="NCBI Taxonomy" id="706587"/>
    <lineage>
        <taxon>Bacteria</taxon>
        <taxon>Pseudomonadati</taxon>
        <taxon>Thermodesulfobacteriota</taxon>
        <taxon>Desulfomonilia</taxon>
        <taxon>Desulfomonilales</taxon>
        <taxon>Desulfomonilaceae</taxon>
        <taxon>Desulfomonile</taxon>
    </lineage>
</organism>
<dbReference type="eggNOG" id="ENOG503316B">
    <property type="taxonomic scope" value="Bacteria"/>
</dbReference>
<name>I4C7B2_DESTA</name>
<keyword evidence="2" id="KW-1185">Reference proteome</keyword>
<accession>I4C7B2</accession>